<feature type="signal peptide" evidence="1">
    <location>
        <begin position="1"/>
        <end position="33"/>
    </location>
</feature>
<dbReference type="PANTHER" id="PTHR30290">
    <property type="entry name" value="PERIPLASMIC BINDING COMPONENT OF ABC TRANSPORTER"/>
    <property type="match status" value="1"/>
</dbReference>
<keyword evidence="4" id="KW-1185">Reference proteome</keyword>
<dbReference type="Gene3D" id="3.10.105.10">
    <property type="entry name" value="Dipeptide-binding Protein, Domain 3"/>
    <property type="match status" value="1"/>
</dbReference>
<dbReference type="RefSeq" id="WP_339573391.1">
    <property type="nucleotide sequence ID" value="NZ_JBBIAA010000001.1"/>
</dbReference>
<dbReference type="Pfam" id="PF00496">
    <property type="entry name" value="SBP_bac_5"/>
    <property type="match status" value="1"/>
</dbReference>
<accession>A0ABU8RG01</accession>
<dbReference type="Gene3D" id="3.90.76.10">
    <property type="entry name" value="Dipeptide-binding Protein, Domain 1"/>
    <property type="match status" value="1"/>
</dbReference>
<feature type="domain" description="Solute-binding protein family 5" evidence="2">
    <location>
        <begin position="92"/>
        <end position="438"/>
    </location>
</feature>
<evidence type="ECO:0000259" key="2">
    <source>
        <dbReference type="Pfam" id="PF00496"/>
    </source>
</evidence>
<dbReference type="EMBL" id="JBBIAA010000001">
    <property type="protein sequence ID" value="MEJ5944001.1"/>
    <property type="molecule type" value="Genomic_DNA"/>
</dbReference>
<dbReference type="Proteomes" id="UP001387100">
    <property type="component" value="Unassembled WGS sequence"/>
</dbReference>
<feature type="chain" id="PRO_5045255320" evidence="1">
    <location>
        <begin position="34"/>
        <end position="555"/>
    </location>
</feature>
<dbReference type="CDD" id="cd08509">
    <property type="entry name" value="PBP2_TmCBP_oligosaccharides_like"/>
    <property type="match status" value="1"/>
</dbReference>
<sequence>MRSTRTTTRPRRLTAATGVALAAALVVSGCTGAQGPQGSGGADAAGTMLFAGDNGSPNFTRNFNPFNPTGRKGAFHIYEPLTVLNTIDGESTPFLAESVEQVDPQTAVFTLREGVTWSDGEPFTADDVTFTFQMLKDFPALDLDGVWQRLDSVEADGMDVTMHFSEPDVPATDIVGGTVIVPQHLWADVEDPVSYADEDPVGTGPFTLGSYSDTQYTLEKNPDYWQADQVAADELVIPASNEQLDLVNKGYDWAYAFISDVENTWVAANEGNTYWFPPGGTISLYPNLTQAPFDDVDFRRGLSLALDRESIAETAEEGYVDAAPQTGLLLPGQEDLTDGDIPNGGEVAQDTDAALEAFAAAGYTQQGGTLVGPDGQPVTLSITTANGYTDWLRGVQEVQRQLQAIGIAVTIEQPQAAAYQQAINNGDFQLAMGGFGGTGSYYRDMNQLLSSEFLQPVGTAASSNFQRFSDPQVDEILAQYQAATDPAEQAELAGQLQEVMYDQVPVIAMFYGGLWGLFSDEKFTGWPSDEDPYATPITYDSNVLLIDTNLERAGS</sequence>
<proteinExistence type="predicted"/>
<evidence type="ECO:0000313" key="3">
    <source>
        <dbReference type="EMBL" id="MEJ5944001.1"/>
    </source>
</evidence>
<gene>
    <name evidence="3" type="ORF">WDZ17_01650</name>
</gene>
<dbReference type="PROSITE" id="PS51257">
    <property type="entry name" value="PROKAR_LIPOPROTEIN"/>
    <property type="match status" value="1"/>
</dbReference>
<dbReference type="PIRSF" id="PIRSF002741">
    <property type="entry name" value="MppA"/>
    <property type="match status" value="1"/>
</dbReference>
<evidence type="ECO:0000256" key="1">
    <source>
        <dbReference type="SAM" id="SignalP"/>
    </source>
</evidence>
<dbReference type="InterPro" id="IPR000914">
    <property type="entry name" value="SBP_5_dom"/>
</dbReference>
<reference evidence="3 4" key="1">
    <citation type="journal article" date="2017" name="Int. J. Syst. Evol. Microbiol.">
        <title>Pseudokineococcus basanitobsidens sp. nov., isolated from volcanic rock.</title>
        <authorList>
            <person name="Lee D.W."/>
            <person name="Park M.Y."/>
            <person name="Kim J.J."/>
            <person name="Kim B.S."/>
        </authorList>
    </citation>
    <scope>NUCLEOTIDE SEQUENCE [LARGE SCALE GENOMIC DNA]</scope>
    <source>
        <strain evidence="3 4">DSM 103726</strain>
    </source>
</reference>
<dbReference type="InterPro" id="IPR030678">
    <property type="entry name" value="Peptide/Ni-bd"/>
</dbReference>
<dbReference type="Gene3D" id="3.40.190.10">
    <property type="entry name" value="Periplasmic binding protein-like II"/>
    <property type="match status" value="1"/>
</dbReference>
<organism evidence="3 4">
    <name type="scientific">Pseudokineococcus basanitobsidens</name>
    <dbReference type="NCBI Taxonomy" id="1926649"/>
    <lineage>
        <taxon>Bacteria</taxon>
        <taxon>Bacillati</taxon>
        <taxon>Actinomycetota</taxon>
        <taxon>Actinomycetes</taxon>
        <taxon>Kineosporiales</taxon>
        <taxon>Kineosporiaceae</taxon>
        <taxon>Pseudokineococcus</taxon>
    </lineage>
</organism>
<protein>
    <submittedName>
        <fullName evidence="3">ABC transporter substrate-binding protein</fullName>
    </submittedName>
</protein>
<dbReference type="SUPFAM" id="SSF53850">
    <property type="entry name" value="Periplasmic binding protein-like II"/>
    <property type="match status" value="1"/>
</dbReference>
<dbReference type="InterPro" id="IPR039424">
    <property type="entry name" value="SBP_5"/>
</dbReference>
<comment type="caution">
    <text evidence="3">The sequence shown here is derived from an EMBL/GenBank/DDBJ whole genome shotgun (WGS) entry which is preliminary data.</text>
</comment>
<evidence type="ECO:0000313" key="4">
    <source>
        <dbReference type="Proteomes" id="UP001387100"/>
    </source>
</evidence>
<keyword evidence="1" id="KW-0732">Signal</keyword>
<name>A0ABU8RG01_9ACTN</name>